<evidence type="ECO:0000256" key="6">
    <source>
        <dbReference type="ARBA" id="ARBA00023079"/>
    </source>
</evidence>
<organism evidence="10 11">
    <name type="scientific">Pseudogulbenkiania ferrooxidans 2002</name>
    <dbReference type="NCBI Taxonomy" id="279714"/>
    <lineage>
        <taxon>Bacteria</taxon>
        <taxon>Pseudomonadati</taxon>
        <taxon>Pseudomonadota</taxon>
        <taxon>Betaproteobacteria</taxon>
        <taxon>Neisseriales</taxon>
        <taxon>Chromobacteriaceae</taxon>
        <taxon>Pseudogulbenkiania</taxon>
    </lineage>
</organism>
<dbReference type="GO" id="GO:0019441">
    <property type="term" value="P:L-tryptophan catabolic process to kynurenine"/>
    <property type="evidence" value="ECO:0007669"/>
    <property type="project" value="UniProtKB-UniRule"/>
</dbReference>
<evidence type="ECO:0000256" key="4">
    <source>
        <dbReference type="ARBA" id="ARBA00022801"/>
    </source>
</evidence>
<feature type="active site" description="Proton donor/acceptor" evidence="9">
    <location>
        <position position="56"/>
    </location>
</feature>
<feature type="binding site" evidence="9">
    <location>
        <position position="50"/>
    </location>
    <ligand>
        <name>Zn(2+)</name>
        <dbReference type="ChEBI" id="CHEBI:29105"/>
        <label>1</label>
    </ligand>
</feature>
<gene>
    <name evidence="9" type="primary">kynB</name>
    <name evidence="10" type="ORF">FuraDRAFT_3804</name>
</gene>
<feature type="binding site" evidence="9">
    <location>
        <position position="52"/>
    </location>
    <ligand>
        <name>Zn(2+)</name>
        <dbReference type="ChEBI" id="CHEBI:29105"/>
        <label>2</label>
    </ligand>
</feature>
<evidence type="ECO:0000256" key="7">
    <source>
        <dbReference type="ARBA" id="ARBA00048496"/>
    </source>
</evidence>
<comment type="cofactor">
    <cofactor evidence="9">
        <name>Zn(2+)</name>
        <dbReference type="ChEBI" id="CHEBI:29105"/>
    </cofactor>
    <text evidence="9">Binds 2 zinc ions per subunit.</text>
</comment>
<evidence type="ECO:0000256" key="5">
    <source>
        <dbReference type="ARBA" id="ARBA00022833"/>
    </source>
</evidence>
<dbReference type="Gene3D" id="3.50.30.50">
    <property type="entry name" value="Putative cyclase"/>
    <property type="match status" value="1"/>
</dbReference>
<name>B9Z8W7_9NEIS</name>
<evidence type="ECO:0000256" key="3">
    <source>
        <dbReference type="ARBA" id="ARBA00022723"/>
    </source>
</evidence>
<feature type="binding site" evidence="9">
    <location>
        <position position="52"/>
    </location>
    <ligand>
        <name>Zn(2+)</name>
        <dbReference type="ChEBI" id="CHEBI:29105"/>
        <label>1</label>
    </ligand>
</feature>
<accession>B9Z8W7</accession>
<keyword evidence="4 9" id="KW-0378">Hydrolase</keyword>
<comment type="catalytic activity">
    <reaction evidence="7 9">
        <text>N-formyl-L-kynurenine + H2O = L-kynurenine + formate + H(+)</text>
        <dbReference type="Rhea" id="RHEA:13009"/>
        <dbReference type="ChEBI" id="CHEBI:15377"/>
        <dbReference type="ChEBI" id="CHEBI:15378"/>
        <dbReference type="ChEBI" id="CHEBI:15740"/>
        <dbReference type="ChEBI" id="CHEBI:57959"/>
        <dbReference type="ChEBI" id="CHEBI:58629"/>
        <dbReference type="EC" id="3.5.1.9"/>
    </reaction>
</comment>
<dbReference type="SUPFAM" id="SSF102198">
    <property type="entry name" value="Putative cyclase"/>
    <property type="match status" value="1"/>
</dbReference>
<dbReference type="RefSeq" id="WP_008955821.1">
    <property type="nucleotide sequence ID" value="NZ_ACIS01000015.1"/>
</dbReference>
<dbReference type="PANTHER" id="PTHR31118:SF32">
    <property type="entry name" value="KYNURENINE FORMAMIDASE"/>
    <property type="match status" value="1"/>
</dbReference>
<dbReference type="EMBL" id="ACIS01000015">
    <property type="protein sequence ID" value="EEG06786.1"/>
    <property type="molecule type" value="Genomic_DNA"/>
</dbReference>
<dbReference type="FunFam" id="3.50.30.50:FF:000001">
    <property type="entry name" value="Kynurenine formamidase"/>
    <property type="match status" value="1"/>
</dbReference>
<dbReference type="GO" id="GO:0004328">
    <property type="term" value="F:formamidase activity"/>
    <property type="evidence" value="ECO:0007669"/>
    <property type="project" value="InterPro"/>
</dbReference>
<keyword evidence="3 9" id="KW-0479">Metal-binding</keyword>
<sequence>MLFDISPPLSADTPVWPGDTPFRAHRTWQLAADCPVNVSRLTLSTHCGAHADAPLHYSPHGLAIGQVELTPYLGPCRVVHCLDAGPLVTWPQLAARLQDVAGPLPPRVLIRSYRQFPHGQWDGHFAAIDPAAIDGLAEAGVCLIGVDTASLDPAHSKTLDAHHAVARHGMAILENLQLDDVPEGDYELIALPLKLVQLDASPVRAVLRTLA</sequence>
<comment type="subunit">
    <text evidence="2 9">Homodimer.</text>
</comment>
<feature type="binding site" evidence="9">
    <location>
        <position position="162"/>
    </location>
    <ligand>
        <name>Zn(2+)</name>
        <dbReference type="ChEBI" id="CHEBI:29105"/>
        <label>2</label>
    </ligand>
</feature>
<dbReference type="PANTHER" id="PTHR31118">
    <property type="entry name" value="CYCLASE-LIKE PROTEIN 2"/>
    <property type="match status" value="1"/>
</dbReference>
<dbReference type="GO" id="GO:0008270">
    <property type="term" value="F:zinc ion binding"/>
    <property type="evidence" value="ECO:0007669"/>
    <property type="project" value="UniProtKB-UniRule"/>
</dbReference>
<evidence type="ECO:0000313" key="10">
    <source>
        <dbReference type="EMBL" id="EEG06786.1"/>
    </source>
</evidence>
<evidence type="ECO:0000256" key="8">
    <source>
        <dbReference type="ARBA" id="ARBA00060547"/>
    </source>
</evidence>
<evidence type="ECO:0000313" key="11">
    <source>
        <dbReference type="Proteomes" id="UP000003165"/>
    </source>
</evidence>
<dbReference type="eggNOG" id="COG1878">
    <property type="taxonomic scope" value="Bacteria"/>
</dbReference>
<dbReference type="Proteomes" id="UP000003165">
    <property type="component" value="Unassembled WGS sequence"/>
</dbReference>
<keyword evidence="11" id="KW-1185">Reference proteome</keyword>
<feature type="binding site" evidence="9">
    <location>
        <position position="16"/>
    </location>
    <ligand>
        <name>substrate</name>
    </ligand>
</feature>
<feature type="binding site" evidence="9">
    <location>
        <position position="174"/>
    </location>
    <ligand>
        <name>Zn(2+)</name>
        <dbReference type="ChEBI" id="CHEBI:29105"/>
        <label>2</label>
    </ligand>
</feature>
<dbReference type="InterPro" id="IPR017484">
    <property type="entry name" value="Kynurenine_formamidase_bac"/>
</dbReference>
<keyword evidence="6 9" id="KW-0823">Tryptophan catabolism</keyword>
<feature type="binding site" evidence="9">
    <location>
        <position position="46"/>
    </location>
    <ligand>
        <name>Zn(2+)</name>
        <dbReference type="ChEBI" id="CHEBI:29105"/>
        <label>1</label>
    </ligand>
</feature>
<comment type="caution">
    <text evidence="10">The sequence shown here is derived from an EMBL/GenBank/DDBJ whole genome shotgun (WGS) entry which is preliminary data.</text>
</comment>
<dbReference type="UniPathway" id="UPA00333">
    <property type="reaction ID" value="UER00454"/>
</dbReference>
<protein>
    <recommendedName>
        <fullName evidence="9">Kynurenine formamidase</fullName>
        <shortName evidence="9">KFA</shortName>
        <shortName evidence="9">KFase</shortName>
        <ecNumber evidence="9">3.5.1.9</ecNumber>
    </recommendedName>
    <alternativeName>
        <fullName evidence="9">Arylformamidase</fullName>
    </alternativeName>
    <alternativeName>
        <fullName evidence="9">N-formylkynurenine formamidase</fullName>
        <shortName evidence="9">FKF</shortName>
    </alternativeName>
</protein>
<comment type="function">
    <text evidence="1 9">Catalyzes the hydrolysis of N-formyl-L-kynurenine to L-kynurenine, the second step in the kynurenine pathway of tryptophan degradation.</text>
</comment>
<dbReference type="HAMAP" id="MF_01969">
    <property type="entry name" value="KynB"/>
    <property type="match status" value="1"/>
</dbReference>
<dbReference type="Pfam" id="PF04199">
    <property type="entry name" value="Cyclase"/>
    <property type="match status" value="1"/>
</dbReference>
<evidence type="ECO:0000256" key="2">
    <source>
        <dbReference type="ARBA" id="ARBA00011738"/>
    </source>
</evidence>
<dbReference type="InterPro" id="IPR037175">
    <property type="entry name" value="KFase_sf"/>
</dbReference>
<evidence type="ECO:0000256" key="1">
    <source>
        <dbReference type="ARBA" id="ARBA00002204"/>
    </source>
</evidence>
<reference evidence="10 11" key="1">
    <citation type="submission" date="2009-02" db="EMBL/GenBank/DDBJ databases">
        <title>Sequencing of the draft genome and assembly of Lutiella nitroferrum 2002.</title>
        <authorList>
            <consortium name="US DOE Joint Genome Institute (JGI-PGF)"/>
            <person name="Lucas S."/>
            <person name="Copeland A."/>
            <person name="Lapidus A."/>
            <person name="Glavina del Rio T."/>
            <person name="Tice H."/>
            <person name="Bruce D."/>
            <person name="Goodwin L."/>
            <person name="Pitluck S."/>
            <person name="Larimer F."/>
            <person name="Land M.L."/>
            <person name="Hauser L."/>
            <person name="Coates J.D."/>
        </authorList>
    </citation>
    <scope>NUCLEOTIDE SEQUENCE [LARGE SCALE GENOMIC DNA]</scope>
    <source>
        <strain evidence="10 11">2002</strain>
    </source>
</reference>
<feature type="binding site" evidence="9">
    <location>
        <position position="174"/>
    </location>
    <ligand>
        <name>Zn(2+)</name>
        <dbReference type="ChEBI" id="CHEBI:29105"/>
        <label>1</label>
    </ligand>
</feature>
<proteinExistence type="inferred from homology"/>
<dbReference type="InterPro" id="IPR007325">
    <property type="entry name" value="KFase/CYL"/>
</dbReference>
<dbReference type="EC" id="3.5.1.9" evidence="9"/>
<keyword evidence="5 9" id="KW-0862">Zinc</keyword>
<dbReference type="NCBIfam" id="TIGR03035">
    <property type="entry name" value="trp_arylform"/>
    <property type="match status" value="1"/>
</dbReference>
<comment type="similarity">
    <text evidence="9">Belongs to the Cyclase 1 superfamily. KynB family.</text>
</comment>
<dbReference type="AlphaFoldDB" id="B9Z8W7"/>
<evidence type="ECO:0000256" key="9">
    <source>
        <dbReference type="HAMAP-Rule" id="MF_01969"/>
    </source>
</evidence>
<comment type="pathway">
    <text evidence="8 9">Amino-acid degradation; L-tryptophan degradation via kynurenine pathway; L-kynurenine from L-tryptophan: step 2/2.</text>
</comment>
<dbReference type="GO" id="GO:0004061">
    <property type="term" value="F:arylformamidase activity"/>
    <property type="evidence" value="ECO:0007669"/>
    <property type="project" value="UniProtKB-UniRule"/>
</dbReference>